<feature type="compositionally biased region" description="Polar residues" evidence="12">
    <location>
        <begin position="1"/>
        <end position="12"/>
    </location>
</feature>
<dbReference type="PROSITE" id="PS00860">
    <property type="entry name" value="GTP_CYCLOHYDROL_1_2"/>
    <property type="match status" value="1"/>
</dbReference>
<dbReference type="Proteomes" id="UP001292094">
    <property type="component" value="Unassembled WGS sequence"/>
</dbReference>
<dbReference type="EMBL" id="JAWZYT010001061">
    <property type="protein sequence ID" value="KAK4315960.1"/>
    <property type="molecule type" value="Genomic_DNA"/>
</dbReference>
<dbReference type="InterPro" id="IPR001474">
    <property type="entry name" value="GTP_CycHdrlase_I"/>
</dbReference>
<dbReference type="GO" id="GO:0008270">
    <property type="term" value="F:zinc ion binding"/>
    <property type="evidence" value="ECO:0007669"/>
    <property type="project" value="TreeGrafter"/>
</dbReference>
<proteinExistence type="inferred from homology"/>
<sequence>MSQINGVPSAKNSDPSSCTCPSDPKEKQENIEELKTQMRLARGERRSSSSAGHENCPFHFDLELDHKPPTREDLITKLSTSYRNLLSGLGENPDREGLLKTPVRAAKAMLFFTKGYDQTIEDVMNDAVFNENHDDLVIVKDIEMFSVCEHHLVPFFGKVSVGYLPNKKVLGLSKVARIVDIYSRRLQVQERLTKQIALAIVKAIQPTGVGVVVEGTHLCMVMRGVQKINAKTTTSTMMGVFRDDPKTREEFLSLLKVTKDPSDLLVLLVALLSIHMSPSMKRRGRLKEGGWWVEVG</sequence>
<gene>
    <name evidence="14" type="ORF">Pmani_012836</name>
</gene>
<evidence type="ECO:0000256" key="5">
    <source>
        <dbReference type="ARBA" id="ARBA00012715"/>
    </source>
</evidence>
<dbReference type="FunFam" id="3.30.1130.10:FF:000012">
    <property type="entry name" value="GTP cyclohydrolase 1"/>
    <property type="match status" value="1"/>
</dbReference>
<evidence type="ECO:0000256" key="2">
    <source>
        <dbReference type="ARBA" id="ARBA00005080"/>
    </source>
</evidence>
<dbReference type="SUPFAM" id="SSF55620">
    <property type="entry name" value="Tetrahydrobiopterin biosynthesis enzymes-like"/>
    <property type="match status" value="1"/>
</dbReference>
<dbReference type="AlphaFoldDB" id="A0AAE1PW70"/>
<comment type="caution">
    <text evidence="14">The sequence shown here is derived from an EMBL/GenBank/DDBJ whole genome shotgun (WGS) entry which is preliminary data.</text>
</comment>
<dbReference type="GO" id="GO:0005525">
    <property type="term" value="F:GTP binding"/>
    <property type="evidence" value="ECO:0007669"/>
    <property type="project" value="UniProtKB-KW"/>
</dbReference>
<dbReference type="PROSITE" id="PS00859">
    <property type="entry name" value="GTP_CYCLOHYDROL_1_1"/>
    <property type="match status" value="1"/>
</dbReference>
<dbReference type="HAMAP" id="MF_00223">
    <property type="entry name" value="FolE"/>
    <property type="match status" value="1"/>
</dbReference>
<keyword evidence="7" id="KW-0547">Nucleotide-binding</keyword>
<dbReference type="NCBIfam" id="TIGR00063">
    <property type="entry name" value="folE"/>
    <property type="match status" value="1"/>
</dbReference>
<evidence type="ECO:0000256" key="9">
    <source>
        <dbReference type="ARBA" id="ARBA00023007"/>
    </source>
</evidence>
<feature type="compositionally biased region" description="Low complexity" evidence="12">
    <location>
        <begin position="13"/>
        <end position="22"/>
    </location>
</feature>
<dbReference type="GO" id="GO:0006729">
    <property type="term" value="P:tetrahydrobiopterin biosynthetic process"/>
    <property type="evidence" value="ECO:0007669"/>
    <property type="project" value="UniProtKB-KW"/>
</dbReference>
<evidence type="ECO:0000259" key="13">
    <source>
        <dbReference type="Pfam" id="PF01227"/>
    </source>
</evidence>
<dbReference type="PANTHER" id="PTHR11109:SF7">
    <property type="entry name" value="GTP CYCLOHYDROLASE 1"/>
    <property type="match status" value="1"/>
</dbReference>
<dbReference type="NCBIfam" id="NF006825">
    <property type="entry name" value="PRK09347.1-2"/>
    <property type="match status" value="1"/>
</dbReference>
<evidence type="ECO:0000256" key="8">
    <source>
        <dbReference type="ARBA" id="ARBA00022801"/>
    </source>
</evidence>
<comment type="similarity">
    <text evidence="3">Belongs to the GTP cyclohydrolase I family.</text>
</comment>
<organism evidence="14 15">
    <name type="scientific">Petrolisthes manimaculis</name>
    <dbReference type="NCBI Taxonomy" id="1843537"/>
    <lineage>
        <taxon>Eukaryota</taxon>
        <taxon>Metazoa</taxon>
        <taxon>Ecdysozoa</taxon>
        <taxon>Arthropoda</taxon>
        <taxon>Crustacea</taxon>
        <taxon>Multicrustacea</taxon>
        <taxon>Malacostraca</taxon>
        <taxon>Eumalacostraca</taxon>
        <taxon>Eucarida</taxon>
        <taxon>Decapoda</taxon>
        <taxon>Pleocyemata</taxon>
        <taxon>Anomura</taxon>
        <taxon>Galatheoidea</taxon>
        <taxon>Porcellanidae</taxon>
        <taxon>Petrolisthes</taxon>
    </lineage>
</organism>
<evidence type="ECO:0000256" key="12">
    <source>
        <dbReference type="SAM" id="MobiDB-lite"/>
    </source>
</evidence>
<reference evidence="14" key="1">
    <citation type="submission" date="2023-11" db="EMBL/GenBank/DDBJ databases">
        <title>Genome assemblies of two species of porcelain crab, Petrolisthes cinctipes and Petrolisthes manimaculis (Anomura: Porcellanidae).</title>
        <authorList>
            <person name="Angst P."/>
        </authorList>
    </citation>
    <scope>NUCLEOTIDE SEQUENCE</scope>
    <source>
        <strain evidence="14">PB745_02</strain>
        <tissue evidence="14">Gill</tissue>
    </source>
</reference>
<dbReference type="InterPro" id="IPR020602">
    <property type="entry name" value="GTP_CycHdrlase_I_dom"/>
</dbReference>
<feature type="region of interest" description="Disordered" evidence="12">
    <location>
        <begin position="1"/>
        <end position="30"/>
    </location>
</feature>
<dbReference type="InterPro" id="IPR018234">
    <property type="entry name" value="GTP_CycHdrlase_I_CS"/>
</dbReference>
<evidence type="ECO:0000313" key="14">
    <source>
        <dbReference type="EMBL" id="KAK4315960.1"/>
    </source>
</evidence>
<dbReference type="Gene3D" id="1.10.286.10">
    <property type="match status" value="1"/>
</dbReference>
<dbReference type="NCBIfam" id="NF006826">
    <property type="entry name" value="PRK09347.1-3"/>
    <property type="match status" value="1"/>
</dbReference>
<evidence type="ECO:0000256" key="10">
    <source>
        <dbReference type="ARBA" id="ARBA00023134"/>
    </source>
</evidence>
<keyword evidence="15" id="KW-1185">Reference proteome</keyword>
<dbReference type="EC" id="3.5.4.16" evidence="5"/>
<dbReference type="GO" id="GO:0046654">
    <property type="term" value="P:tetrahydrofolate biosynthetic process"/>
    <property type="evidence" value="ECO:0007669"/>
    <property type="project" value="InterPro"/>
</dbReference>
<dbReference type="GO" id="GO:0003934">
    <property type="term" value="F:GTP cyclohydrolase I activity"/>
    <property type="evidence" value="ECO:0007669"/>
    <property type="project" value="UniProtKB-EC"/>
</dbReference>
<dbReference type="CDD" id="cd00642">
    <property type="entry name" value="GTP_cyclohydro1"/>
    <property type="match status" value="1"/>
</dbReference>
<dbReference type="Pfam" id="PF01227">
    <property type="entry name" value="GTP_cyclohydroI"/>
    <property type="match status" value="1"/>
</dbReference>
<dbReference type="InterPro" id="IPR043134">
    <property type="entry name" value="GTP-CH-I_N"/>
</dbReference>
<protein>
    <recommendedName>
        <fullName evidence="6">GTP cyclohydrolase 1</fullName>
        <ecNumber evidence="5">3.5.4.16</ecNumber>
    </recommendedName>
    <alternativeName>
        <fullName evidence="11">GTP cyclohydrolase I</fullName>
    </alternativeName>
</protein>
<comment type="catalytic activity">
    <reaction evidence="1">
        <text>GTP + H2O = 7,8-dihydroneopterin 3'-triphosphate + formate + H(+)</text>
        <dbReference type="Rhea" id="RHEA:17473"/>
        <dbReference type="ChEBI" id="CHEBI:15377"/>
        <dbReference type="ChEBI" id="CHEBI:15378"/>
        <dbReference type="ChEBI" id="CHEBI:15740"/>
        <dbReference type="ChEBI" id="CHEBI:37565"/>
        <dbReference type="ChEBI" id="CHEBI:58462"/>
        <dbReference type="EC" id="3.5.4.16"/>
    </reaction>
</comment>
<evidence type="ECO:0000256" key="1">
    <source>
        <dbReference type="ARBA" id="ARBA00001052"/>
    </source>
</evidence>
<accession>A0AAE1PW70</accession>
<keyword evidence="9" id="KW-0783">Tetrahydrobiopterin biosynthesis</keyword>
<comment type="pathway">
    <text evidence="2">Cofactor biosynthesis; 7,8-dihydroneopterin triphosphate biosynthesis; 7,8-dihydroneopterin triphosphate from GTP: step 1/1.</text>
</comment>
<evidence type="ECO:0000256" key="11">
    <source>
        <dbReference type="ARBA" id="ARBA00030854"/>
    </source>
</evidence>
<dbReference type="GO" id="GO:0005737">
    <property type="term" value="C:cytoplasm"/>
    <property type="evidence" value="ECO:0007669"/>
    <property type="project" value="TreeGrafter"/>
</dbReference>
<dbReference type="PANTHER" id="PTHR11109">
    <property type="entry name" value="GTP CYCLOHYDROLASE I"/>
    <property type="match status" value="1"/>
</dbReference>
<keyword evidence="10" id="KW-0342">GTP-binding</keyword>
<keyword evidence="8" id="KW-0378">Hydrolase</keyword>
<evidence type="ECO:0000256" key="7">
    <source>
        <dbReference type="ARBA" id="ARBA00022741"/>
    </source>
</evidence>
<dbReference type="Gene3D" id="3.30.1130.10">
    <property type="match status" value="1"/>
</dbReference>
<name>A0AAE1PW70_9EUCA</name>
<evidence type="ECO:0000256" key="4">
    <source>
        <dbReference type="ARBA" id="ARBA00011857"/>
    </source>
</evidence>
<evidence type="ECO:0000256" key="6">
    <source>
        <dbReference type="ARBA" id="ARBA00017272"/>
    </source>
</evidence>
<evidence type="ECO:0000313" key="15">
    <source>
        <dbReference type="Proteomes" id="UP001292094"/>
    </source>
</evidence>
<dbReference type="GO" id="GO:0046148">
    <property type="term" value="P:pigment biosynthetic process"/>
    <property type="evidence" value="ECO:0007669"/>
    <property type="project" value="UniProtKB-ARBA"/>
</dbReference>
<feature type="domain" description="GTP cyclohydrolase I" evidence="13">
    <location>
        <begin position="80"/>
        <end position="255"/>
    </location>
</feature>
<dbReference type="FunFam" id="1.10.286.10:FF:000003">
    <property type="entry name" value="GTP cyclohydrolase 1"/>
    <property type="match status" value="1"/>
</dbReference>
<dbReference type="InterPro" id="IPR043133">
    <property type="entry name" value="GTP-CH-I_C/QueF"/>
</dbReference>
<comment type="subunit">
    <text evidence="4">Toroid-shaped homodecamer, composed of two pentamers of five dimers.</text>
</comment>
<evidence type="ECO:0000256" key="3">
    <source>
        <dbReference type="ARBA" id="ARBA00008085"/>
    </source>
</evidence>